<dbReference type="EMBL" id="GBRH01162162">
    <property type="protein sequence ID" value="JAE35734.1"/>
    <property type="molecule type" value="Transcribed_RNA"/>
</dbReference>
<evidence type="ECO:0000313" key="1">
    <source>
        <dbReference type="EMBL" id="JAE35734.1"/>
    </source>
</evidence>
<protein>
    <submittedName>
        <fullName evidence="1">Uncharacterized protein</fullName>
    </submittedName>
</protein>
<organism evidence="1">
    <name type="scientific">Arundo donax</name>
    <name type="common">Giant reed</name>
    <name type="synonym">Donax arundinaceus</name>
    <dbReference type="NCBI Taxonomy" id="35708"/>
    <lineage>
        <taxon>Eukaryota</taxon>
        <taxon>Viridiplantae</taxon>
        <taxon>Streptophyta</taxon>
        <taxon>Embryophyta</taxon>
        <taxon>Tracheophyta</taxon>
        <taxon>Spermatophyta</taxon>
        <taxon>Magnoliopsida</taxon>
        <taxon>Liliopsida</taxon>
        <taxon>Poales</taxon>
        <taxon>Poaceae</taxon>
        <taxon>PACMAD clade</taxon>
        <taxon>Arundinoideae</taxon>
        <taxon>Arundineae</taxon>
        <taxon>Arundo</taxon>
    </lineage>
</organism>
<reference evidence="1" key="1">
    <citation type="submission" date="2014-09" db="EMBL/GenBank/DDBJ databases">
        <authorList>
            <person name="Magalhaes I.L.F."/>
            <person name="Oliveira U."/>
            <person name="Santos F.R."/>
            <person name="Vidigal T.H.D.A."/>
            <person name="Brescovit A.D."/>
            <person name="Santos A.J."/>
        </authorList>
    </citation>
    <scope>NUCLEOTIDE SEQUENCE</scope>
    <source>
        <tissue evidence="1">Shoot tissue taken approximately 20 cm above the soil surface</tissue>
    </source>
</reference>
<sequence>MTLSHAQLSSIFFFLKKERKRGYSKRMSSIHQTSIGRSSVLLFHFLKNWHLKILVIEV</sequence>
<proteinExistence type="predicted"/>
<dbReference type="AlphaFoldDB" id="A0A0A9HIT2"/>
<name>A0A0A9HIT2_ARUDO</name>
<reference evidence="1" key="2">
    <citation type="journal article" date="2015" name="Data Brief">
        <title>Shoot transcriptome of the giant reed, Arundo donax.</title>
        <authorList>
            <person name="Barrero R.A."/>
            <person name="Guerrero F.D."/>
            <person name="Moolhuijzen P."/>
            <person name="Goolsby J.A."/>
            <person name="Tidwell J."/>
            <person name="Bellgard S.E."/>
            <person name="Bellgard M.I."/>
        </authorList>
    </citation>
    <scope>NUCLEOTIDE SEQUENCE</scope>
    <source>
        <tissue evidence="1">Shoot tissue taken approximately 20 cm above the soil surface</tissue>
    </source>
</reference>
<accession>A0A0A9HIT2</accession>